<dbReference type="InterPro" id="IPR004910">
    <property type="entry name" value="Yippee/Mis18/Cereblon"/>
</dbReference>
<dbReference type="Pfam" id="PF03226">
    <property type="entry name" value="Yippee-Mis18"/>
    <property type="match status" value="1"/>
</dbReference>
<evidence type="ECO:0000256" key="3">
    <source>
        <dbReference type="ARBA" id="ARBA00022833"/>
    </source>
</evidence>
<dbReference type="RefSeq" id="XP_021764483.1">
    <property type="nucleotide sequence ID" value="XM_021908791.1"/>
</dbReference>
<organism evidence="6 7">
    <name type="scientific">Chenopodium quinoa</name>
    <name type="common">Quinoa</name>
    <dbReference type="NCBI Taxonomy" id="63459"/>
    <lineage>
        <taxon>Eukaryota</taxon>
        <taxon>Viridiplantae</taxon>
        <taxon>Streptophyta</taxon>
        <taxon>Embryophyta</taxon>
        <taxon>Tracheophyta</taxon>
        <taxon>Spermatophyta</taxon>
        <taxon>Magnoliopsida</taxon>
        <taxon>eudicotyledons</taxon>
        <taxon>Gunneridae</taxon>
        <taxon>Pentapetalae</taxon>
        <taxon>Caryophyllales</taxon>
        <taxon>Chenopodiaceae</taxon>
        <taxon>Chenopodioideae</taxon>
        <taxon>Atripliceae</taxon>
        <taxon>Chenopodium</taxon>
    </lineage>
</organism>
<evidence type="ECO:0000259" key="5">
    <source>
        <dbReference type="PROSITE" id="PS51792"/>
    </source>
</evidence>
<comment type="similarity">
    <text evidence="1 4">Belongs to the yippee family.</text>
</comment>
<dbReference type="AlphaFoldDB" id="A0A803MQ60"/>
<keyword evidence="3" id="KW-0862">Zinc</keyword>
<dbReference type="InterPro" id="IPR034751">
    <property type="entry name" value="Yippee"/>
</dbReference>
<reference evidence="6" key="2">
    <citation type="submission" date="2021-03" db="UniProtKB">
        <authorList>
            <consortium name="EnsemblPlants"/>
        </authorList>
    </citation>
    <scope>IDENTIFICATION</scope>
</reference>
<keyword evidence="7" id="KW-1185">Reference proteome</keyword>
<dbReference type="OMA" id="VCHTHLA"/>
<dbReference type="Proteomes" id="UP000596660">
    <property type="component" value="Unplaced"/>
</dbReference>
<proteinExistence type="inferred from homology"/>
<evidence type="ECO:0000313" key="6">
    <source>
        <dbReference type="EnsemblPlants" id="AUR62033411-RA:cds"/>
    </source>
</evidence>
<evidence type="ECO:0000313" key="7">
    <source>
        <dbReference type="Proteomes" id="UP000596660"/>
    </source>
</evidence>
<evidence type="ECO:0000256" key="1">
    <source>
        <dbReference type="ARBA" id="ARBA00005613"/>
    </source>
</evidence>
<name>A0A803MQ60_CHEQI</name>
<dbReference type="Gramene" id="AUR62033411-RA">
    <property type="protein sequence ID" value="AUR62033411-RA:cds"/>
    <property type="gene ID" value="AUR62033411"/>
</dbReference>
<dbReference type="GeneID" id="110729091"/>
<reference evidence="6" key="1">
    <citation type="journal article" date="2017" name="Nature">
        <title>The genome of Chenopodium quinoa.</title>
        <authorList>
            <person name="Jarvis D.E."/>
            <person name="Ho Y.S."/>
            <person name="Lightfoot D.J."/>
            <person name="Schmoeckel S.M."/>
            <person name="Li B."/>
            <person name="Borm T.J.A."/>
            <person name="Ohyanagi H."/>
            <person name="Mineta K."/>
            <person name="Michell C.T."/>
            <person name="Saber N."/>
            <person name="Kharbatia N.M."/>
            <person name="Rupper R.R."/>
            <person name="Sharp A.R."/>
            <person name="Dally N."/>
            <person name="Boughton B.A."/>
            <person name="Woo Y.H."/>
            <person name="Gao G."/>
            <person name="Schijlen E.G.W.M."/>
            <person name="Guo X."/>
            <person name="Momin A.A."/>
            <person name="Negrao S."/>
            <person name="Al-Babili S."/>
            <person name="Gehring C."/>
            <person name="Roessner U."/>
            <person name="Jung C."/>
            <person name="Murphy K."/>
            <person name="Arold S.T."/>
            <person name="Gojobori T."/>
            <person name="van der Linden C.G."/>
            <person name="van Loo E.N."/>
            <person name="Jellen E.N."/>
            <person name="Maughan P.J."/>
            <person name="Tester M."/>
        </authorList>
    </citation>
    <scope>NUCLEOTIDE SEQUENCE [LARGE SCALE GENOMIC DNA]</scope>
    <source>
        <strain evidence="6">cv. PI 614886</strain>
    </source>
</reference>
<accession>A0A803MQ60</accession>
<dbReference type="PROSITE" id="PS51792">
    <property type="entry name" value="YIPPEE"/>
    <property type="match status" value="1"/>
</dbReference>
<feature type="domain" description="Yippee" evidence="5">
    <location>
        <begin position="12"/>
        <end position="109"/>
    </location>
</feature>
<protein>
    <recommendedName>
        <fullName evidence="4">Protein yippee-like</fullName>
    </recommendedName>
</protein>
<evidence type="ECO:0000256" key="4">
    <source>
        <dbReference type="RuleBase" id="RU110713"/>
    </source>
</evidence>
<gene>
    <name evidence="6" type="primary">LOC110729091</name>
</gene>
<sequence>MGRLFFITLEGQIYRCKHCHTHLGLMDDIMSKSFHSSHGKAYLFAKIVNVTVGEKEERLMLTGLHTVVDIFCVGCGSLVGWKYEAAYEKIQKYKEGKFVLERYQVLGPNGNGYIPAQVPQALSDTDNTDNTDEG</sequence>
<dbReference type="KEGG" id="cqi:110729091"/>
<dbReference type="PANTHER" id="PTHR13848">
    <property type="entry name" value="PROTEIN YIPPEE-LIKE CG15309-RELATED"/>
    <property type="match status" value="1"/>
</dbReference>
<dbReference type="EnsemblPlants" id="AUR62033411-RA">
    <property type="protein sequence ID" value="AUR62033411-RA:cds"/>
    <property type="gene ID" value="AUR62033411"/>
</dbReference>
<dbReference type="OrthoDB" id="6407410at2759"/>
<evidence type="ECO:0000256" key="2">
    <source>
        <dbReference type="ARBA" id="ARBA00022723"/>
    </source>
</evidence>
<dbReference type="InterPro" id="IPR039058">
    <property type="entry name" value="Yippee_fam"/>
</dbReference>
<dbReference type="GO" id="GO:0046872">
    <property type="term" value="F:metal ion binding"/>
    <property type="evidence" value="ECO:0007669"/>
    <property type="project" value="UniProtKB-KW"/>
</dbReference>
<keyword evidence="2" id="KW-0479">Metal-binding</keyword>